<evidence type="ECO:0000313" key="2">
    <source>
        <dbReference type="EMBL" id="MCG6505058.1"/>
    </source>
</evidence>
<name>A0ABS9NQJ3_9NEIS</name>
<keyword evidence="1" id="KW-0472">Membrane</keyword>
<sequence>MKIKQEIELNKKLKRLKKIANLNSKVNFSKKIKSFIYENWKIFIAFLFSVCLIIIPWSYLNHINSIYLLQDVLSSSKMWVGAFYLLIFVLFFCLFMPLSVPSMYVWILNKLKIGENNKEIQKKLTLTLLIPPMLSLILIWVGYFYTYKGDGALKYYFLIMLLSPSILCIFYCLGSKDERIVLPLTFASFLVGVCLISNIILNYIHEDVLISFICVSIISIMIYWAIYSLNFNRLGDVEVLNKDKSKARFHDTIRAYLLLAGVVFGFNIILFLPFLLFIASISPNAILNGGDYDQIMRNLSQAIYSTLILVIYIFSILFHSSFNFISRSELIKTIVSVWLVSFLLFIMAVFFMDSYPIFIINSMRNMGYIEDKRDARWYALDERFIQWGRNQEIFVKNKMIYSVDPICLKKNYELIDLIEKGKDDVSYQLYGYMAWNLGQTKVFCPVTVSIGSEVGEKCWHIPSQYLYLMPK</sequence>
<comment type="caution">
    <text evidence="2">The sequence shown here is derived from an EMBL/GenBank/DDBJ whole genome shotgun (WGS) entry which is preliminary data.</text>
</comment>
<feature type="transmembrane region" description="Helical" evidence="1">
    <location>
        <begin position="330"/>
        <end position="352"/>
    </location>
</feature>
<gene>
    <name evidence="2" type="ORF">MB824_11225</name>
</gene>
<dbReference type="RefSeq" id="WP_238748621.1">
    <property type="nucleotide sequence ID" value="NZ_JAKOOW010000077.1"/>
</dbReference>
<accession>A0ABS9NQJ3</accession>
<reference evidence="2 3" key="1">
    <citation type="submission" date="2022-02" db="EMBL/GenBank/DDBJ databases">
        <title>Genome sequence data of Kingella unionensis sp. nov. strain CICC 24913 (CCUG 75125).</title>
        <authorList>
            <person name="Xiao M."/>
        </authorList>
    </citation>
    <scope>NUCLEOTIDE SEQUENCE [LARGE SCALE GENOMIC DNA]</scope>
    <source>
        <strain evidence="2 3">CICC 24913</strain>
    </source>
</reference>
<keyword evidence="1" id="KW-1133">Transmembrane helix</keyword>
<feature type="transmembrane region" description="Helical" evidence="1">
    <location>
        <begin position="210"/>
        <end position="232"/>
    </location>
</feature>
<proteinExistence type="predicted"/>
<feature type="transmembrane region" description="Helical" evidence="1">
    <location>
        <begin position="40"/>
        <end position="59"/>
    </location>
</feature>
<feature type="transmembrane region" description="Helical" evidence="1">
    <location>
        <begin position="79"/>
        <end position="107"/>
    </location>
</feature>
<protein>
    <submittedName>
        <fullName evidence="2">Uncharacterized protein</fullName>
    </submittedName>
</protein>
<feature type="transmembrane region" description="Helical" evidence="1">
    <location>
        <begin position="153"/>
        <end position="173"/>
    </location>
</feature>
<keyword evidence="1" id="KW-0812">Transmembrane</keyword>
<keyword evidence="3" id="KW-1185">Reference proteome</keyword>
<feature type="transmembrane region" description="Helical" evidence="1">
    <location>
        <begin position="253"/>
        <end position="279"/>
    </location>
</feature>
<feature type="transmembrane region" description="Helical" evidence="1">
    <location>
        <begin position="128"/>
        <end position="147"/>
    </location>
</feature>
<evidence type="ECO:0000313" key="3">
    <source>
        <dbReference type="Proteomes" id="UP001298424"/>
    </source>
</evidence>
<evidence type="ECO:0000256" key="1">
    <source>
        <dbReference type="SAM" id="Phobius"/>
    </source>
</evidence>
<organism evidence="2 3">
    <name type="scientific">Kingella pumchi</name>
    <dbReference type="NCBI Taxonomy" id="2779506"/>
    <lineage>
        <taxon>Bacteria</taxon>
        <taxon>Pseudomonadati</taxon>
        <taxon>Pseudomonadota</taxon>
        <taxon>Betaproteobacteria</taxon>
        <taxon>Neisseriales</taxon>
        <taxon>Neisseriaceae</taxon>
        <taxon>Kingella</taxon>
    </lineage>
</organism>
<dbReference type="EMBL" id="JAKOOW010000077">
    <property type="protein sequence ID" value="MCG6505058.1"/>
    <property type="molecule type" value="Genomic_DNA"/>
</dbReference>
<dbReference type="Proteomes" id="UP001298424">
    <property type="component" value="Unassembled WGS sequence"/>
</dbReference>
<feature type="transmembrane region" description="Helical" evidence="1">
    <location>
        <begin position="299"/>
        <end position="318"/>
    </location>
</feature>
<feature type="transmembrane region" description="Helical" evidence="1">
    <location>
        <begin position="180"/>
        <end position="204"/>
    </location>
</feature>